<evidence type="ECO:0000313" key="1">
    <source>
        <dbReference type="EMBL" id="SDN67052.1"/>
    </source>
</evidence>
<organism evidence="1 2">
    <name type="scientific">Halomonas shengliensis</name>
    <dbReference type="NCBI Taxonomy" id="419597"/>
    <lineage>
        <taxon>Bacteria</taxon>
        <taxon>Pseudomonadati</taxon>
        <taxon>Pseudomonadota</taxon>
        <taxon>Gammaproteobacteria</taxon>
        <taxon>Oceanospirillales</taxon>
        <taxon>Halomonadaceae</taxon>
        <taxon>Halomonas</taxon>
    </lineage>
</organism>
<gene>
    <name evidence="1" type="ORF">SAMN04487957_101330</name>
</gene>
<dbReference type="AlphaFoldDB" id="A0A1H0DA69"/>
<keyword evidence="2" id="KW-1185">Reference proteome</keyword>
<reference evidence="2" key="1">
    <citation type="submission" date="2016-10" db="EMBL/GenBank/DDBJ databases">
        <authorList>
            <person name="Varghese N."/>
            <person name="Submissions S."/>
        </authorList>
    </citation>
    <scope>NUCLEOTIDE SEQUENCE [LARGE SCALE GENOMIC DNA]</scope>
    <source>
        <strain evidence="2">CGMCC 1.6444</strain>
    </source>
</reference>
<sequence>MEIWSTLIIAAATIIAAVWLRPVLRYRILHDAINNQLESRRHHNAEIQAYAKDVMRSLDQTANNENLIRPASVSDYENSIKIVEGALDRAIGCNEAVVTYSVLFERTLTPLRKINGLENNSNLFLSDLHYYLSCGAAKLENSASNYLDIPDKIKTEKFNPIRHRLRGFVTESNIKQVPGLSRSLDISPLSPYVVSFYADIVLRAFRDNPELYRSFFQIIGDNALMGVILYQQGFYYPLNIHLPEIPFFGKNPGVLIGFKLQVRHDEYGEQQEVVLYYSHLNSSIEFMEGCVAEESFLNSFSDLDICPRFDFKDHVRAVRYLTDEVVAIYVNQTAGKDAFTLCRPCLEDWLIVKANRWWLKEKALIWLRRNIKKSSFLSKILNFSI</sequence>
<dbReference type="EMBL" id="FNIV01000001">
    <property type="protein sequence ID" value="SDN67052.1"/>
    <property type="molecule type" value="Genomic_DNA"/>
</dbReference>
<protein>
    <submittedName>
        <fullName evidence="1">Uncharacterized protein</fullName>
    </submittedName>
</protein>
<evidence type="ECO:0000313" key="2">
    <source>
        <dbReference type="Proteomes" id="UP000199075"/>
    </source>
</evidence>
<name>A0A1H0DA69_9GAMM</name>
<dbReference type="STRING" id="419597.SAMN04487957_101330"/>
<dbReference type="RefSeq" id="WP_143004391.1">
    <property type="nucleotide sequence ID" value="NZ_FNIV01000001.1"/>
</dbReference>
<proteinExistence type="predicted"/>
<dbReference type="Proteomes" id="UP000199075">
    <property type="component" value="Unassembled WGS sequence"/>
</dbReference>
<accession>A0A1H0DA69</accession>